<feature type="region of interest" description="Disordered" evidence="1">
    <location>
        <begin position="79"/>
        <end position="147"/>
    </location>
</feature>
<sequence>MTFKKVIASTLGTATALAAALIFQTASANADTKVTVKPGDTVWEFSQKYDTTIKAIEDQNNITGHLIVVGEVLDLPTANTTQTTSNTTYSAPQTSYQAPSYSTPSSQSSYTPSTNKSYSSQQSQTSSTSTQKSYSSSATGSSSSAKS</sequence>
<evidence type="ECO:0000259" key="3">
    <source>
        <dbReference type="PROSITE" id="PS51782"/>
    </source>
</evidence>
<dbReference type="EMBL" id="BBJM01000002">
    <property type="protein sequence ID" value="GAK47087.1"/>
    <property type="molecule type" value="Genomic_DNA"/>
</dbReference>
<dbReference type="STRING" id="1291743.LOSG293_020250"/>
<accession>A0A081BGB9</accession>
<organism evidence="4 5">
    <name type="scientific">Secundilactobacillus oryzae JCM 18671</name>
    <dbReference type="NCBI Taxonomy" id="1291743"/>
    <lineage>
        <taxon>Bacteria</taxon>
        <taxon>Bacillati</taxon>
        <taxon>Bacillota</taxon>
        <taxon>Bacilli</taxon>
        <taxon>Lactobacillales</taxon>
        <taxon>Lactobacillaceae</taxon>
        <taxon>Secundilactobacillus</taxon>
    </lineage>
</organism>
<keyword evidence="2" id="KW-0732">Signal</keyword>
<dbReference type="Pfam" id="PF01476">
    <property type="entry name" value="LysM"/>
    <property type="match status" value="1"/>
</dbReference>
<protein>
    <submittedName>
        <fullName evidence="4">Cell wall-associated hydrolase</fullName>
    </submittedName>
</protein>
<dbReference type="GO" id="GO:0016787">
    <property type="term" value="F:hydrolase activity"/>
    <property type="evidence" value="ECO:0007669"/>
    <property type="project" value="UniProtKB-KW"/>
</dbReference>
<dbReference type="InterPro" id="IPR036779">
    <property type="entry name" value="LysM_dom_sf"/>
</dbReference>
<feature type="chain" id="PRO_5001755054" evidence="2">
    <location>
        <begin position="31"/>
        <end position="147"/>
    </location>
</feature>
<dbReference type="eggNOG" id="COG1388">
    <property type="taxonomic scope" value="Bacteria"/>
</dbReference>
<evidence type="ECO:0000256" key="1">
    <source>
        <dbReference type="SAM" id="MobiDB-lite"/>
    </source>
</evidence>
<dbReference type="Proteomes" id="UP000028700">
    <property type="component" value="Unassembled WGS sequence"/>
</dbReference>
<evidence type="ECO:0000313" key="4">
    <source>
        <dbReference type="EMBL" id="GAK47087.1"/>
    </source>
</evidence>
<feature type="signal peptide" evidence="2">
    <location>
        <begin position="1"/>
        <end position="30"/>
    </location>
</feature>
<evidence type="ECO:0000313" key="5">
    <source>
        <dbReference type="Proteomes" id="UP000028700"/>
    </source>
</evidence>
<proteinExistence type="predicted"/>
<dbReference type="PROSITE" id="PS51782">
    <property type="entry name" value="LYSM"/>
    <property type="match status" value="1"/>
</dbReference>
<reference evidence="4" key="1">
    <citation type="journal article" date="2014" name="Genome Announc.">
        <title>Draft Genome Sequence of Lactobacillus oryzae Strain SG293T.</title>
        <authorList>
            <person name="Tanizawa Y."/>
            <person name="Fujisawa T."/>
            <person name="Mochizuki T."/>
            <person name="Kaminuma E."/>
            <person name="Nakamura Y."/>
            <person name="Tohno M."/>
        </authorList>
    </citation>
    <scope>NUCLEOTIDE SEQUENCE [LARGE SCALE GENOMIC DNA]</scope>
    <source>
        <strain evidence="4">SG293</strain>
    </source>
</reference>
<dbReference type="AlphaFoldDB" id="A0A081BGB9"/>
<evidence type="ECO:0000256" key="2">
    <source>
        <dbReference type="SAM" id="SignalP"/>
    </source>
</evidence>
<dbReference type="CDD" id="cd00118">
    <property type="entry name" value="LysM"/>
    <property type="match status" value="1"/>
</dbReference>
<name>A0A081BGB9_9LACO</name>
<dbReference type="InterPro" id="IPR018392">
    <property type="entry name" value="LysM"/>
</dbReference>
<dbReference type="Gene3D" id="3.10.350.10">
    <property type="entry name" value="LysM domain"/>
    <property type="match status" value="1"/>
</dbReference>
<dbReference type="SMART" id="SM00257">
    <property type="entry name" value="LysM"/>
    <property type="match status" value="1"/>
</dbReference>
<comment type="caution">
    <text evidence="4">The sequence shown here is derived from an EMBL/GenBank/DDBJ whole genome shotgun (WGS) entry which is preliminary data.</text>
</comment>
<keyword evidence="5" id="KW-1185">Reference proteome</keyword>
<feature type="domain" description="LysM" evidence="3">
    <location>
        <begin position="32"/>
        <end position="75"/>
    </location>
</feature>
<gene>
    <name evidence="4" type="ORF">LOSG293_020250</name>
</gene>
<dbReference type="SUPFAM" id="SSF54106">
    <property type="entry name" value="LysM domain"/>
    <property type="match status" value="1"/>
</dbReference>
<keyword evidence="4" id="KW-0378">Hydrolase</keyword>